<sequence>MNNRFSGLKARSQNLGFTLVEMVTVIIILGILVVGVSSFVILGTRIFIESTSVDQVLSQSRFAIERMTRELRNALPNSIRVKTSPLSYQCIEFIPIKSSASYLELPIAPNVAASSGLIMLPSTAIDESDQMVVYPLTPTQIYGGTATGSEGHIFDIKQVTGNDVEFDRAVRFAQASPQQRYFMVNGAVSYCFLASGEVRRYGGYNLTSAQPTPSQMGTGVLMAENVTNNLQNQPAISYTPGTLINNAVVQLSPLFEVNGQSFQYQHQVQVINVP</sequence>
<feature type="transmembrane region" description="Helical" evidence="1">
    <location>
        <begin position="20"/>
        <end position="42"/>
    </location>
</feature>
<dbReference type="EMBL" id="BPFB01000006">
    <property type="protein sequence ID" value="GIU43654.1"/>
    <property type="molecule type" value="Genomic_DNA"/>
</dbReference>
<dbReference type="Proteomes" id="UP000761574">
    <property type="component" value="Unassembled WGS sequence"/>
</dbReference>
<keyword evidence="3" id="KW-1185">Reference proteome</keyword>
<keyword evidence="1" id="KW-0472">Membrane</keyword>
<evidence type="ECO:0000313" key="2">
    <source>
        <dbReference type="EMBL" id="GIU43654.1"/>
    </source>
</evidence>
<keyword evidence="1" id="KW-1133">Transmembrane helix</keyword>
<organism evidence="2 3">
    <name type="scientific">Shewanella algidipiscicola</name>
    <dbReference type="NCBI Taxonomy" id="614070"/>
    <lineage>
        <taxon>Bacteria</taxon>
        <taxon>Pseudomonadati</taxon>
        <taxon>Pseudomonadota</taxon>
        <taxon>Gammaproteobacteria</taxon>
        <taxon>Alteromonadales</taxon>
        <taxon>Shewanellaceae</taxon>
        <taxon>Shewanella</taxon>
    </lineage>
</organism>
<dbReference type="RefSeq" id="WP_119977154.1">
    <property type="nucleotide sequence ID" value="NZ_BPFB01000006.1"/>
</dbReference>
<evidence type="ECO:0000313" key="3">
    <source>
        <dbReference type="Proteomes" id="UP000761574"/>
    </source>
</evidence>
<protein>
    <submittedName>
        <fullName evidence="2">MSHA biogenesis protein MshO</fullName>
    </submittedName>
</protein>
<reference evidence="2 3" key="1">
    <citation type="submission" date="2021-05" db="EMBL/GenBank/DDBJ databases">
        <title>Molecular characterization for Shewanella algae harboring chromosomal blaOXA-55-like strains isolated from clinical and environment sample.</title>
        <authorList>
            <person name="Ohama Y."/>
            <person name="Aoki K."/>
            <person name="Harada S."/>
            <person name="Moriya K."/>
            <person name="Ishii Y."/>
            <person name="Tateda K."/>
        </authorList>
    </citation>
    <scope>NUCLEOTIDE SEQUENCE [LARGE SCALE GENOMIC DNA]</scope>
    <source>
        <strain evidence="2 3">LMG 23746</strain>
    </source>
</reference>
<dbReference type="Pfam" id="PF07963">
    <property type="entry name" value="N_methyl"/>
    <property type="match status" value="1"/>
</dbReference>
<keyword evidence="1" id="KW-0812">Transmembrane</keyword>
<dbReference type="NCBIfam" id="TIGR02532">
    <property type="entry name" value="IV_pilin_GFxxxE"/>
    <property type="match status" value="1"/>
</dbReference>
<name>A0ABQ4P7Y9_9GAMM</name>
<proteinExistence type="predicted"/>
<gene>
    <name evidence="2" type="primary">mshO</name>
    <name evidence="2" type="ORF">TUM4630_07490</name>
</gene>
<dbReference type="InterPro" id="IPR012902">
    <property type="entry name" value="N_methyl_site"/>
</dbReference>
<evidence type="ECO:0000256" key="1">
    <source>
        <dbReference type="SAM" id="Phobius"/>
    </source>
</evidence>
<accession>A0ABQ4P7Y9</accession>
<comment type="caution">
    <text evidence="2">The sequence shown here is derived from an EMBL/GenBank/DDBJ whole genome shotgun (WGS) entry which is preliminary data.</text>
</comment>